<evidence type="ECO:0000256" key="5">
    <source>
        <dbReference type="ARBA" id="ARBA00023136"/>
    </source>
</evidence>
<sequence length="570" mass="66963">MMQYIIIVVIVLLALFIGGLFVRRKHNVVIQRLEQEKMQIQHYPIFEELTKVKALNMNGQTEEMFEHWRNIWTEVMDVHITKIDSMLFDAEEYIDRFKFKKASNVEREIEEYIAECEKSKNQIIGELDELIGSEEKNRIEIEQIKENYRSARKTLLAHQYSFGPALPALEKRLEQFIPKFEEFDSLTVEGNYLQAREIVLALNSEAQEINDLLMEVPTLLSEIQTKIPSTIHDLRNGQREMEDQSYYLNHLELNLYLDELEAELDLLKGKLAELDVSAVAPRLQEINDDLENYYDLLEKEVLARNFVDRNCDPTLDTLNEVVQATRDISHETVFVQSSYHLSEKEAEVPKMGLKQLEIIQKRFELLLMRVREEKSAYSSLQEELMQISEEIERIKDEQEQFSNRLKNLRIDENKARKKLDSLKRLLHETDRQLSRANIPGIPEEMDARLEEAEEQIFIVMQSLQEIPLNMNHVNANLDNAEKCIQEVSEHAQEMIENVMLIERMIQYGNRYRAANERVNELLLDAEHAFNQYRYIKALEDAAAAVELAEPGSIKRIEEIVQDELYEKVEK</sequence>
<name>A0A396SIP9_9BACL</name>
<dbReference type="GO" id="GO:0000917">
    <property type="term" value="P:division septum assembly"/>
    <property type="evidence" value="ECO:0007669"/>
    <property type="project" value="UniProtKB-KW"/>
</dbReference>
<feature type="topological domain" description="Cytoplasmic" evidence="8">
    <location>
        <begin position="23"/>
        <end position="570"/>
    </location>
</feature>
<dbReference type="HAMAP" id="MF_00728">
    <property type="entry name" value="EzrA"/>
    <property type="match status" value="1"/>
</dbReference>
<evidence type="ECO:0000256" key="1">
    <source>
        <dbReference type="ARBA" id="ARBA00022618"/>
    </source>
</evidence>
<evidence type="ECO:0000256" key="8">
    <source>
        <dbReference type="HAMAP-Rule" id="MF_00728"/>
    </source>
</evidence>
<dbReference type="EMBL" id="QWEI01000011">
    <property type="protein sequence ID" value="RHW33203.1"/>
    <property type="molecule type" value="Genomic_DNA"/>
</dbReference>
<keyword evidence="8" id="KW-1003">Cell membrane</keyword>
<comment type="function">
    <text evidence="8">Negative regulator of FtsZ ring formation; modulates the frequency and position of FtsZ ring formation. Inhibits FtsZ ring formation at polar sites. Interacts either with FtsZ or with one of its binding partners to promote depolymerization.</text>
</comment>
<evidence type="ECO:0000256" key="4">
    <source>
        <dbReference type="ARBA" id="ARBA00023054"/>
    </source>
</evidence>
<feature type="coiled-coil region" evidence="8">
    <location>
        <begin position="250"/>
        <end position="300"/>
    </location>
</feature>
<dbReference type="InterPro" id="IPR010379">
    <property type="entry name" value="EzrA"/>
</dbReference>
<reference evidence="9 10" key="1">
    <citation type="submission" date="2018-08" db="EMBL/GenBank/DDBJ databases">
        <title>Lysinibacillus sp. YLB-03 draft genome sequence.</title>
        <authorList>
            <person name="Yu L."/>
        </authorList>
    </citation>
    <scope>NUCLEOTIDE SEQUENCE [LARGE SCALE GENOMIC DNA]</scope>
    <source>
        <strain evidence="9 10">YLB-03</strain>
    </source>
</reference>
<protein>
    <recommendedName>
        <fullName evidence="8">Septation ring formation regulator EzrA</fullName>
    </recommendedName>
</protein>
<keyword evidence="6 8" id="KW-0717">Septation</keyword>
<keyword evidence="1 8" id="KW-0132">Cell division</keyword>
<evidence type="ECO:0000256" key="2">
    <source>
        <dbReference type="ARBA" id="ARBA00022692"/>
    </source>
</evidence>
<accession>A0A396SIP9</accession>
<feature type="topological domain" description="Extracellular" evidence="8">
    <location>
        <begin position="1"/>
        <end position="3"/>
    </location>
</feature>
<dbReference type="OrthoDB" id="1654473at2"/>
<dbReference type="Pfam" id="PF06160">
    <property type="entry name" value="EzrA"/>
    <property type="match status" value="1"/>
</dbReference>
<dbReference type="AlphaFoldDB" id="A0A396SIP9"/>
<evidence type="ECO:0000256" key="7">
    <source>
        <dbReference type="ARBA" id="ARBA00023306"/>
    </source>
</evidence>
<keyword evidence="7 8" id="KW-0131">Cell cycle</keyword>
<comment type="subcellular location">
    <subcellularLocation>
        <location evidence="8">Cell membrane</location>
        <topology evidence="8">Single-pass membrane protein</topology>
    </subcellularLocation>
    <text evidence="8">Colocalized with FtsZ to the nascent septal site.</text>
</comment>
<dbReference type="GO" id="GO:0000921">
    <property type="term" value="P:septin ring assembly"/>
    <property type="evidence" value="ECO:0007669"/>
    <property type="project" value="InterPro"/>
</dbReference>
<comment type="similarity">
    <text evidence="8">Belongs to the EzrA family.</text>
</comment>
<dbReference type="Proteomes" id="UP000265692">
    <property type="component" value="Unassembled WGS sequence"/>
</dbReference>
<organism evidence="9 10">
    <name type="scientific">Ureibacillus yapensis</name>
    <dbReference type="NCBI Taxonomy" id="2304605"/>
    <lineage>
        <taxon>Bacteria</taxon>
        <taxon>Bacillati</taxon>
        <taxon>Bacillota</taxon>
        <taxon>Bacilli</taxon>
        <taxon>Bacillales</taxon>
        <taxon>Caryophanaceae</taxon>
        <taxon>Ureibacillus</taxon>
    </lineage>
</organism>
<keyword evidence="2 8" id="KW-0812">Transmembrane</keyword>
<dbReference type="GO" id="GO:0005940">
    <property type="term" value="C:septin ring"/>
    <property type="evidence" value="ECO:0007669"/>
    <property type="project" value="InterPro"/>
</dbReference>
<keyword evidence="5 8" id="KW-0472">Membrane</keyword>
<dbReference type="GO" id="GO:0005886">
    <property type="term" value="C:plasma membrane"/>
    <property type="evidence" value="ECO:0007669"/>
    <property type="project" value="UniProtKB-SubCell"/>
</dbReference>
<evidence type="ECO:0000256" key="3">
    <source>
        <dbReference type="ARBA" id="ARBA00022989"/>
    </source>
</evidence>
<evidence type="ECO:0000256" key="6">
    <source>
        <dbReference type="ARBA" id="ARBA00023210"/>
    </source>
</evidence>
<comment type="caution">
    <text evidence="9">The sequence shown here is derived from an EMBL/GenBank/DDBJ whole genome shotgun (WGS) entry which is preliminary data.</text>
</comment>
<evidence type="ECO:0000313" key="9">
    <source>
        <dbReference type="EMBL" id="RHW33203.1"/>
    </source>
</evidence>
<proteinExistence type="inferred from homology"/>
<gene>
    <name evidence="8 9" type="primary">ezrA</name>
    <name evidence="9" type="ORF">D1B33_15775</name>
</gene>
<feature type="coiled-coil region" evidence="8">
    <location>
        <begin position="370"/>
        <end position="432"/>
    </location>
</feature>
<evidence type="ECO:0000313" key="10">
    <source>
        <dbReference type="Proteomes" id="UP000265692"/>
    </source>
</evidence>
<keyword evidence="3 8" id="KW-1133">Transmembrane helix</keyword>
<dbReference type="NCBIfam" id="NF003413">
    <property type="entry name" value="PRK04778.1-7"/>
    <property type="match status" value="1"/>
</dbReference>
<keyword evidence="10" id="KW-1185">Reference proteome</keyword>
<keyword evidence="4 8" id="KW-0175">Coiled coil</keyword>